<evidence type="ECO:0008006" key="3">
    <source>
        <dbReference type="Google" id="ProtNLM"/>
    </source>
</evidence>
<organism evidence="1 2">
    <name type="scientific">candidate division WWE3 bacterium CSP1-7</name>
    <dbReference type="NCBI Taxonomy" id="1576480"/>
    <lineage>
        <taxon>Bacteria</taxon>
        <taxon>Katanobacteria</taxon>
    </lineage>
</organism>
<dbReference type="GO" id="GO:0004553">
    <property type="term" value="F:hydrolase activity, hydrolyzing O-glycosyl compounds"/>
    <property type="evidence" value="ECO:0007669"/>
    <property type="project" value="InterPro"/>
</dbReference>
<dbReference type="AlphaFoldDB" id="A0A0T5ZYG7"/>
<accession>A0A0T5ZYG7</accession>
<dbReference type="InterPro" id="IPR036439">
    <property type="entry name" value="Dockerin_dom_sf"/>
</dbReference>
<proteinExistence type="predicted"/>
<dbReference type="Pfam" id="PF00404">
    <property type="entry name" value="Dockerin_1"/>
    <property type="match status" value="1"/>
</dbReference>
<dbReference type="InterPro" id="IPR018247">
    <property type="entry name" value="EF_Hand_1_Ca_BS"/>
</dbReference>
<comment type="caution">
    <text evidence="1">The sequence shown here is derived from an EMBL/GenBank/DDBJ whole genome shotgun (WGS) entry which is preliminary data.</text>
</comment>
<sequence length="450" mass="48699">MRHETLISIVGAVLVGLVFLFPSPARADEVESRRCKTGDTACTIGEFLYDDNYVPVPPANASCTLSIVDPASTPLGGSPFAMSEAADGWYFYNFDTTAQADGLYRSNMCCTVTVPTSQTLCLDKSFTVGASFNSLADIAIAVWGGTSRTLTDFGTLVTDIWNNLTRSLTTRNIGLGENIAREEEHWTTRFAGDGEVLAGQTYRATIWILNFETELSAPAVAPTYTIYDSMLNPVSSGTMTLGDTAGVYNLSYAVSGSATGGRWKTIVNVDVDGGGNDIQDGSYWEVESSPAQVTINAITDNTIPSITANVTIKNEGGSGYEYKYSYCVVSTENNPCGGGNDVFYNSGSKYLNAGESWIKNFNATVPDPGTYWFKVVVQWGTEKSGATQIFTTGSVACLGDYNLDGWVNLTDFSIMLFYWNQYNPAHDLSGDGYVNLTDFSILLFHWGKCP</sequence>
<dbReference type="SUPFAM" id="SSF63446">
    <property type="entry name" value="Type I dockerin domain"/>
    <property type="match status" value="1"/>
</dbReference>
<dbReference type="Gene3D" id="1.10.1330.10">
    <property type="entry name" value="Dockerin domain"/>
    <property type="match status" value="1"/>
</dbReference>
<dbReference type="Proteomes" id="UP000051297">
    <property type="component" value="Unassembled WGS sequence"/>
</dbReference>
<evidence type="ECO:0000313" key="2">
    <source>
        <dbReference type="Proteomes" id="UP000051297"/>
    </source>
</evidence>
<name>A0A0T5ZYG7_UNCKA</name>
<protein>
    <recommendedName>
        <fullName evidence="3">Dockerin domain-containing protein</fullName>
    </recommendedName>
</protein>
<dbReference type="STRING" id="1576480.XU08_C0001G0177"/>
<reference evidence="1 2" key="1">
    <citation type="submission" date="2015-05" db="EMBL/GenBank/DDBJ databases">
        <title>Critical biogeochemical functions in the subsurface are associated with bacteria from new phyla and little studied lineages.</title>
        <authorList>
            <person name="Hug L.A."/>
            <person name="Thomas B.C."/>
            <person name="Sharon I."/>
            <person name="Brown C.T."/>
            <person name="Sharma R."/>
            <person name="Hettich R.L."/>
            <person name="Wilkins M.J."/>
            <person name="Williams K.H."/>
            <person name="Singh A."/>
            <person name="Banfield J.F."/>
        </authorList>
    </citation>
    <scope>NUCLEOTIDE SEQUENCE [LARGE SCALE GENOMIC DNA]</scope>
    <source>
        <strain evidence="1">CSP1-7</strain>
    </source>
</reference>
<evidence type="ECO:0000313" key="1">
    <source>
        <dbReference type="EMBL" id="KRT67767.1"/>
    </source>
</evidence>
<dbReference type="InterPro" id="IPR002105">
    <property type="entry name" value="Dockerin_1_rpt"/>
</dbReference>
<dbReference type="PROSITE" id="PS00018">
    <property type="entry name" value="EF_HAND_1"/>
    <property type="match status" value="1"/>
</dbReference>
<dbReference type="EMBL" id="LDXK01000001">
    <property type="protein sequence ID" value="KRT67767.1"/>
    <property type="molecule type" value="Genomic_DNA"/>
</dbReference>
<gene>
    <name evidence="1" type="ORF">XU08_C0001G0177</name>
</gene>
<dbReference type="GO" id="GO:0000272">
    <property type="term" value="P:polysaccharide catabolic process"/>
    <property type="evidence" value="ECO:0007669"/>
    <property type="project" value="InterPro"/>
</dbReference>